<organism evidence="1 2">
    <name type="scientific">Dothistroma septosporum (strain NZE10 / CBS 128990)</name>
    <name type="common">Red band needle blight fungus</name>
    <name type="synonym">Mycosphaerella pini</name>
    <dbReference type="NCBI Taxonomy" id="675120"/>
    <lineage>
        <taxon>Eukaryota</taxon>
        <taxon>Fungi</taxon>
        <taxon>Dikarya</taxon>
        <taxon>Ascomycota</taxon>
        <taxon>Pezizomycotina</taxon>
        <taxon>Dothideomycetes</taxon>
        <taxon>Dothideomycetidae</taxon>
        <taxon>Mycosphaerellales</taxon>
        <taxon>Mycosphaerellaceae</taxon>
        <taxon>Dothistroma</taxon>
    </lineage>
</organism>
<dbReference type="GO" id="GO:0016020">
    <property type="term" value="C:membrane"/>
    <property type="evidence" value="ECO:0007669"/>
    <property type="project" value="InterPro"/>
</dbReference>
<dbReference type="EMBL" id="KB446546">
    <property type="protein sequence ID" value="EME38901.1"/>
    <property type="molecule type" value="Genomic_DNA"/>
</dbReference>
<dbReference type="GO" id="GO:0006044">
    <property type="term" value="P:N-acetylglucosamine metabolic process"/>
    <property type="evidence" value="ECO:0007669"/>
    <property type="project" value="TreeGrafter"/>
</dbReference>
<proteinExistence type="predicted"/>
<dbReference type="InterPro" id="IPR006813">
    <property type="entry name" value="Glyco_trans_17"/>
</dbReference>
<dbReference type="Pfam" id="PF04724">
    <property type="entry name" value="Glyco_transf_17"/>
    <property type="match status" value="1"/>
</dbReference>
<dbReference type="OrthoDB" id="6474464at2759"/>
<name>M2YJ25_DOTSN</name>
<reference evidence="2" key="1">
    <citation type="journal article" date="2012" name="PLoS Genet.">
        <title>The genomes of the fungal plant pathogens Cladosporium fulvum and Dothistroma septosporum reveal adaptation to different hosts and lifestyles but also signatures of common ancestry.</title>
        <authorList>
            <person name="de Wit P.J.G.M."/>
            <person name="van der Burgt A."/>
            <person name="Oekmen B."/>
            <person name="Stergiopoulos I."/>
            <person name="Abd-Elsalam K.A."/>
            <person name="Aerts A.L."/>
            <person name="Bahkali A.H."/>
            <person name="Beenen H.G."/>
            <person name="Chettri P."/>
            <person name="Cox M.P."/>
            <person name="Datema E."/>
            <person name="de Vries R.P."/>
            <person name="Dhillon B."/>
            <person name="Ganley A.R."/>
            <person name="Griffiths S.A."/>
            <person name="Guo Y."/>
            <person name="Hamelin R.C."/>
            <person name="Henrissat B."/>
            <person name="Kabir M.S."/>
            <person name="Jashni M.K."/>
            <person name="Kema G."/>
            <person name="Klaubauf S."/>
            <person name="Lapidus A."/>
            <person name="Levasseur A."/>
            <person name="Lindquist E."/>
            <person name="Mehrabi R."/>
            <person name="Ohm R.A."/>
            <person name="Owen T.J."/>
            <person name="Salamov A."/>
            <person name="Schwelm A."/>
            <person name="Schijlen E."/>
            <person name="Sun H."/>
            <person name="van den Burg H.A."/>
            <person name="van Ham R.C.H.J."/>
            <person name="Zhang S."/>
            <person name="Goodwin S.B."/>
            <person name="Grigoriev I.V."/>
            <person name="Collemare J."/>
            <person name="Bradshaw R.E."/>
        </authorList>
    </citation>
    <scope>NUCLEOTIDE SEQUENCE [LARGE SCALE GENOMIC DNA]</scope>
    <source>
        <strain evidence="2">NZE10 / CBS 128990</strain>
    </source>
</reference>
<evidence type="ECO:0000313" key="2">
    <source>
        <dbReference type="Proteomes" id="UP000016933"/>
    </source>
</evidence>
<dbReference type="AlphaFoldDB" id="M2YJ25"/>
<dbReference type="GO" id="GO:0003830">
    <property type="term" value="F:beta-1,4-mannosylglycoprotein 4-beta-N-acetylglucosaminyltransferase activity"/>
    <property type="evidence" value="ECO:0007669"/>
    <property type="project" value="InterPro"/>
</dbReference>
<keyword evidence="2" id="KW-1185">Reference proteome</keyword>
<keyword evidence="1" id="KW-0808">Transferase</keyword>
<dbReference type="Proteomes" id="UP000016933">
    <property type="component" value="Unassembled WGS sequence"/>
</dbReference>
<dbReference type="STRING" id="675120.M2YJ25"/>
<dbReference type="OMA" id="ESTRNFR"/>
<sequence length="342" mass="38196">MADLASDYAEAHDDVKRDEIGALCRFHGFKSYGQPRKVYDLVACTSDLDWLEIRLNTLAAYVDYFVIAESTTRPNGSSTSLVLSENWERFKDFHNKIIYRSVEMPATTSAGMDSKDHLPDAALAEVLASITGTEQEAKPGDVLIVGDMNELPRPGTISILRHCRFPSRTTLASQYFLNSFSLHRAGSPWLHPQATTFGSSLNSTILPSDLRKGSLPWSLRVQDIVYLPTHAAQRWWDRAVILDAGWYCKFCHGTVADVQTKLQDISGFGPANNASMLWDRIRAGNRLLGQDDEVYKTVEQGRMDMPEYVWEQWKEHGRFGYLIGRSGPNAGFADAATLPNAG</sequence>
<gene>
    <name evidence="1" type="ORF">DOTSEDRAFT_48374</name>
</gene>
<dbReference type="HOGENOM" id="CLU_038606_1_0_1"/>
<dbReference type="PANTHER" id="PTHR12224:SF0">
    <property type="entry name" value="BETA-1,4-MANNOSYL-GLYCOPROTEIN 4-BETA-N-ACETYLGLUCOSAMINYLTRANSFERASE"/>
    <property type="match status" value="1"/>
</dbReference>
<dbReference type="eggNOG" id="ENOG502QPVW">
    <property type="taxonomic scope" value="Eukaryota"/>
</dbReference>
<protein>
    <submittedName>
        <fullName evidence="1">Glycosyltransferase family 17 protein</fullName>
    </submittedName>
</protein>
<dbReference type="PANTHER" id="PTHR12224">
    <property type="entry name" value="BETA-1,4-MANNOSYL-GLYCOPROTEIN BETA-1,4-N-ACETYLGLUCOSAMINYL-TRANSFERASE"/>
    <property type="match status" value="1"/>
</dbReference>
<evidence type="ECO:0000313" key="1">
    <source>
        <dbReference type="EMBL" id="EME38901.1"/>
    </source>
</evidence>
<reference evidence="1 2" key="2">
    <citation type="journal article" date="2012" name="PLoS Pathog.">
        <title>Diverse lifestyles and strategies of plant pathogenesis encoded in the genomes of eighteen Dothideomycetes fungi.</title>
        <authorList>
            <person name="Ohm R.A."/>
            <person name="Feau N."/>
            <person name="Henrissat B."/>
            <person name="Schoch C.L."/>
            <person name="Horwitz B.A."/>
            <person name="Barry K.W."/>
            <person name="Condon B.J."/>
            <person name="Copeland A.C."/>
            <person name="Dhillon B."/>
            <person name="Glaser F."/>
            <person name="Hesse C.N."/>
            <person name="Kosti I."/>
            <person name="LaButti K."/>
            <person name="Lindquist E.A."/>
            <person name="Lucas S."/>
            <person name="Salamov A.A."/>
            <person name="Bradshaw R.E."/>
            <person name="Ciuffetti L."/>
            <person name="Hamelin R.C."/>
            <person name="Kema G.H.J."/>
            <person name="Lawrence C."/>
            <person name="Scott J.A."/>
            <person name="Spatafora J.W."/>
            <person name="Turgeon B.G."/>
            <person name="de Wit P.J.G.M."/>
            <person name="Zhong S."/>
            <person name="Goodwin S.B."/>
            <person name="Grigoriev I.V."/>
        </authorList>
    </citation>
    <scope>NUCLEOTIDE SEQUENCE [LARGE SCALE GENOMIC DNA]</scope>
    <source>
        <strain evidence="2">NZE10 / CBS 128990</strain>
    </source>
</reference>
<accession>M2YJ25</accession>